<evidence type="ECO:0000313" key="2">
    <source>
        <dbReference type="EMBL" id="AQS53647.1"/>
    </source>
</evidence>
<dbReference type="EMBL" id="CP019728">
    <property type="protein sequence ID" value="AQS53647.1"/>
    <property type="molecule type" value="Genomic_DNA"/>
</dbReference>
<protein>
    <submittedName>
        <fullName evidence="2">Uncharacterized protein</fullName>
    </submittedName>
</protein>
<keyword evidence="1" id="KW-1133">Transmembrane helix</keyword>
<dbReference type="STRING" id="708126.BW727_101280"/>
<keyword evidence="1" id="KW-0472">Membrane</keyword>
<gene>
    <name evidence="2" type="ORF">BW727_101280</name>
</gene>
<feature type="transmembrane region" description="Helical" evidence="1">
    <location>
        <begin position="31"/>
        <end position="52"/>
    </location>
</feature>
<dbReference type="OrthoDB" id="2167769at2"/>
<sequence>MKNKQLRDATIFTALSILYPVYLFTTRNPESIATVSILLALLFPIVGVIYGLNVKEAKFKWSIVIINLIVLTIFTNYALVILF</sequence>
<dbReference type="AlphaFoldDB" id="A0A1S6IQ21"/>
<feature type="transmembrane region" description="Helical" evidence="1">
    <location>
        <begin position="64"/>
        <end position="82"/>
    </location>
</feature>
<reference evidence="2 3" key="1">
    <citation type="journal article" date="2014" name="Int. J. Syst. Evol. Microbiol.">
        <title>Jeotgalibaca dankookensis gen. nov., sp. nov., a member of the family Carnobacteriaceae, isolated from seujeot (Korean traditional food).</title>
        <authorList>
            <person name="Lee D.G."/>
            <person name="Trujillo M.E."/>
            <person name="Kang H."/>
            <person name="Ahn T.Y."/>
        </authorList>
    </citation>
    <scope>NUCLEOTIDE SEQUENCE [LARGE SCALE GENOMIC DNA]</scope>
    <source>
        <strain evidence="2 3">EX-07</strain>
    </source>
</reference>
<organism evidence="2 3">
    <name type="scientific">Jeotgalibaca dankookensis</name>
    <dbReference type="NCBI Taxonomy" id="708126"/>
    <lineage>
        <taxon>Bacteria</taxon>
        <taxon>Bacillati</taxon>
        <taxon>Bacillota</taxon>
        <taxon>Bacilli</taxon>
        <taxon>Lactobacillales</taxon>
        <taxon>Carnobacteriaceae</taxon>
        <taxon>Jeotgalibaca</taxon>
    </lineage>
</organism>
<evidence type="ECO:0000313" key="3">
    <source>
        <dbReference type="Proteomes" id="UP000188993"/>
    </source>
</evidence>
<accession>A0A1S6IQ21</accession>
<dbReference type="KEGG" id="jda:BW727_101280"/>
<name>A0A1S6IQ21_9LACT</name>
<feature type="transmembrane region" description="Helical" evidence="1">
    <location>
        <begin position="9"/>
        <end position="25"/>
    </location>
</feature>
<dbReference type="RefSeq" id="WP_062468726.1">
    <property type="nucleotide sequence ID" value="NZ_BBYN01000009.1"/>
</dbReference>
<dbReference type="Proteomes" id="UP000188993">
    <property type="component" value="Chromosome"/>
</dbReference>
<keyword evidence="3" id="KW-1185">Reference proteome</keyword>
<evidence type="ECO:0000256" key="1">
    <source>
        <dbReference type="SAM" id="Phobius"/>
    </source>
</evidence>
<proteinExistence type="predicted"/>
<keyword evidence="1" id="KW-0812">Transmembrane</keyword>